<evidence type="ECO:0000313" key="3">
    <source>
        <dbReference type="Proteomes" id="UP000228934"/>
    </source>
</evidence>
<protein>
    <submittedName>
        <fullName evidence="2">Uncharacterized protein</fullName>
    </submittedName>
</protein>
<accession>A0A2G9RDH6</accession>
<feature type="region of interest" description="Disordered" evidence="1">
    <location>
        <begin position="66"/>
        <end position="98"/>
    </location>
</feature>
<sequence>NVKIISLHCLNSSACVPVSTRILRMKFLHSTEHWYGGSTICGYVHRLYRSAGCSFQKAQDEWVSGTWKSPPTHEEQYSNFTGPSLPQYPTVPNYPAER</sequence>
<dbReference type="OrthoDB" id="242866at2759"/>
<reference evidence="3" key="1">
    <citation type="journal article" date="2017" name="Nat. Commun.">
        <title>The North American bullfrog draft genome provides insight into hormonal regulation of long noncoding RNA.</title>
        <authorList>
            <person name="Hammond S.A."/>
            <person name="Warren R.L."/>
            <person name="Vandervalk B.P."/>
            <person name="Kucuk E."/>
            <person name="Khan H."/>
            <person name="Gibb E.A."/>
            <person name="Pandoh P."/>
            <person name="Kirk H."/>
            <person name="Zhao Y."/>
            <person name="Jones M."/>
            <person name="Mungall A.J."/>
            <person name="Coope R."/>
            <person name="Pleasance S."/>
            <person name="Moore R.A."/>
            <person name="Holt R.A."/>
            <person name="Round J.M."/>
            <person name="Ohora S."/>
            <person name="Walle B.V."/>
            <person name="Veldhoen N."/>
            <person name="Helbing C.C."/>
            <person name="Birol I."/>
        </authorList>
    </citation>
    <scope>NUCLEOTIDE SEQUENCE [LARGE SCALE GENOMIC DNA]</scope>
</reference>
<proteinExistence type="predicted"/>
<dbReference type="AlphaFoldDB" id="A0A2G9RDH6"/>
<evidence type="ECO:0000313" key="2">
    <source>
        <dbReference type="EMBL" id="PIO25962.1"/>
    </source>
</evidence>
<organism evidence="2 3">
    <name type="scientific">Aquarana catesbeiana</name>
    <name type="common">American bullfrog</name>
    <name type="synonym">Rana catesbeiana</name>
    <dbReference type="NCBI Taxonomy" id="8400"/>
    <lineage>
        <taxon>Eukaryota</taxon>
        <taxon>Metazoa</taxon>
        <taxon>Chordata</taxon>
        <taxon>Craniata</taxon>
        <taxon>Vertebrata</taxon>
        <taxon>Euteleostomi</taxon>
        <taxon>Amphibia</taxon>
        <taxon>Batrachia</taxon>
        <taxon>Anura</taxon>
        <taxon>Neobatrachia</taxon>
        <taxon>Ranoidea</taxon>
        <taxon>Ranidae</taxon>
        <taxon>Aquarana</taxon>
    </lineage>
</organism>
<name>A0A2G9RDH6_AQUCT</name>
<feature type="non-terminal residue" evidence="2">
    <location>
        <position position="98"/>
    </location>
</feature>
<gene>
    <name evidence="2" type="ORF">AB205_0190170</name>
</gene>
<keyword evidence="3" id="KW-1185">Reference proteome</keyword>
<dbReference type="Proteomes" id="UP000228934">
    <property type="component" value="Unassembled WGS sequence"/>
</dbReference>
<evidence type="ECO:0000256" key="1">
    <source>
        <dbReference type="SAM" id="MobiDB-lite"/>
    </source>
</evidence>
<dbReference type="EMBL" id="KV948394">
    <property type="protein sequence ID" value="PIO25962.1"/>
    <property type="molecule type" value="Genomic_DNA"/>
</dbReference>
<feature type="non-terminal residue" evidence="2">
    <location>
        <position position="1"/>
    </location>
</feature>